<dbReference type="GO" id="GO:0035973">
    <property type="term" value="P:aggrephagy"/>
    <property type="evidence" value="ECO:0000318"/>
    <property type="project" value="GO_Central"/>
</dbReference>
<evidence type="ECO:0000256" key="9">
    <source>
        <dbReference type="ARBA" id="ARBA00023006"/>
    </source>
</evidence>
<dbReference type="GO" id="GO:0016485">
    <property type="term" value="P:protein processing"/>
    <property type="evidence" value="ECO:0000318"/>
    <property type="project" value="GO_Central"/>
</dbReference>
<dbReference type="AlphaFoldDB" id="A7RT19"/>
<dbReference type="PANTHER" id="PTHR22624">
    <property type="entry name" value="CYSTEINE PROTEASE ATG4"/>
    <property type="match status" value="1"/>
</dbReference>
<dbReference type="Pfam" id="PF03416">
    <property type="entry name" value="Peptidase_C54"/>
    <property type="match status" value="1"/>
</dbReference>
<dbReference type="EMBL" id="DS469536">
    <property type="protein sequence ID" value="EDO45379.1"/>
    <property type="molecule type" value="Genomic_DNA"/>
</dbReference>
<comment type="similarity">
    <text evidence="2 11">Belongs to the peptidase C54 family.</text>
</comment>
<keyword evidence="4 11" id="KW-0963">Cytoplasm</keyword>
<reference evidence="13 14" key="1">
    <citation type="journal article" date="2007" name="Science">
        <title>Sea anemone genome reveals ancestral eumetazoan gene repertoire and genomic organization.</title>
        <authorList>
            <person name="Putnam N.H."/>
            <person name="Srivastava M."/>
            <person name="Hellsten U."/>
            <person name="Dirks B."/>
            <person name="Chapman J."/>
            <person name="Salamov A."/>
            <person name="Terry A."/>
            <person name="Shapiro H."/>
            <person name="Lindquist E."/>
            <person name="Kapitonov V.V."/>
            <person name="Jurka J."/>
            <person name="Genikhovich G."/>
            <person name="Grigoriev I.V."/>
            <person name="Lucas S.M."/>
            <person name="Steele R.E."/>
            <person name="Finnerty J.R."/>
            <person name="Technau U."/>
            <person name="Martindale M.Q."/>
            <person name="Rokhsar D.S."/>
        </authorList>
    </citation>
    <scope>NUCLEOTIDE SEQUENCE [LARGE SCALE GENOMIC DNA]</scope>
    <source>
        <strain evidence="14">CH2 X CH6</strain>
    </source>
</reference>
<protein>
    <recommendedName>
        <fullName evidence="11">Cysteine protease</fullName>
        <ecNumber evidence="11">3.4.22.-</ecNumber>
    </recommendedName>
</protein>
<evidence type="ECO:0000313" key="14">
    <source>
        <dbReference type="Proteomes" id="UP000001593"/>
    </source>
</evidence>
<dbReference type="GO" id="GO:0034727">
    <property type="term" value="P:piecemeal microautophagy of the nucleus"/>
    <property type="evidence" value="ECO:0000318"/>
    <property type="project" value="GO_Central"/>
</dbReference>
<sequence length="342" mass="39667">MWNNMKYGFSVPLKTNFNEDSPIWLLGRCYHAKNYEYTSEQSKQQCQILSLEEFHRHFTSLIWLTYRRSFVQLNGSNLTSDCGWGCMLRSGQMMLASGLIFHFLKKDWRISGRCHSREQEHYYRVILQFFGDQDDEERSPFSLHRLVTLGQHTGKQAGDWYGPASVAHILEKAMISATHPLLHDINIYVAQDCTVYIDEVKRVCTHCRTHQRDCSSGKWRPVIILVPMRLGGEALNPIYIPCVKSLFTLDQCIGIIGGRPKHSLYFVGFQDEKMIHLDPHYCQPVVDTTQEKFPTESFHCPNPRKTSFKKMDPSCTIGFYCSSHEDFESFCQHASEVLTYHA</sequence>
<evidence type="ECO:0000256" key="11">
    <source>
        <dbReference type="RuleBase" id="RU363115"/>
    </source>
</evidence>
<dbReference type="InterPro" id="IPR046792">
    <property type="entry name" value="Peptidase_C54_cat"/>
</dbReference>
<dbReference type="EC" id="3.4.22.-" evidence="11"/>
<keyword evidence="3" id="KW-0813">Transport</keyword>
<comment type="subcellular location">
    <subcellularLocation>
        <location evidence="1 11">Cytoplasm</location>
    </subcellularLocation>
</comment>
<comment type="function">
    <text evidence="11">Cysteine protease that plays a key role in autophagy by mediating both proteolytic activation and delipidation of ATG8 family proteins.</text>
</comment>
<keyword evidence="7" id="KW-0788">Thiol protease</keyword>
<evidence type="ECO:0000256" key="1">
    <source>
        <dbReference type="ARBA" id="ARBA00004496"/>
    </source>
</evidence>
<evidence type="ECO:0000256" key="8">
    <source>
        <dbReference type="ARBA" id="ARBA00022927"/>
    </source>
</evidence>
<dbReference type="GO" id="GO:0000423">
    <property type="term" value="P:mitophagy"/>
    <property type="evidence" value="ECO:0000318"/>
    <property type="project" value="GO_Central"/>
</dbReference>
<dbReference type="KEGG" id="nve:5517422"/>
<evidence type="ECO:0000313" key="13">
    <source>
        <dbReference type="EMBL" id="EDO45379.1"/>
    </source>
</evidence>
<keyword evidence="9 11" id="KW-0072">Autophagy</keyword>
<evidence type="ECO:0000256" key="2">
    <source>
        <dbReference type="ARBA" id="ARBA00010958"/>
    </source>
</evidence>
<dbReference type="GO" id="GO:0019786">
    <property type="term" value="F:protein-phosphatidylethanolamide deconjugating activity"/>
    <property type="evidence" value="ECO:0000318"/>
    <property type="project" value="GO_Central"/>
</dbReference>
<gene>
    <name evidence="13" type="ORF">NEMVEDRAFT_v1g234424</name>
</gene>
<keyword evidence="8 11" id="KW-0653">Protein transport</keyword>
<dbReference type="FunCoup" id="A7RT19">
    <property type="interactions" value="211"/>
</dbReference>
<keyword evidence="5 11" id="KW-0645">Protease</keyword>
<dbReference type="GO" id="GO:0004197">
    <property type="term" value="F:cysteine-type endopeptidase activity"/>
    <property type="evidence" value="ECO:0000318"/>
    <property type="project" value="GO_Central"/>
</dbReference>
<dbReference type="InterPro" id="IPR005078">
    <property type="entry name" value="Peptidase_C54"/>
</dbReference>
<keyword evidence="6 11" id="KW-0378">Hydrolase</keyword>
<dbReference type="eggNOG" id="KOG2674">
    <property type="taxonomic scope" value="Eukaryota"/>
</dbReference>
<comment type="catalytic activity">
    <reaction evidence="10">
        <text>[protein]-C-terminal L-amino acid-glycyl-phosphatidylethanolamide + H2O = [protein]-C-terminal L-amino acid-glycine + a 1,2-diacyl-sn-glycero-3-phosphoethanolamine</text>
        <dbReference type="Rhea" id="RHEA:67548"/>
        <dbReference type="Rhea" id="RHEA-COMP:17323"/>
        <dbReference type="Rhea" id="RHEA-COMP:17324"/>
        <dbReference type="ChEBI" id="CHEBI:15377"/>
        <dbReference type="ChEBI" id="CHEBI:64612"/>
        <dbReference type="ChEBI" id="CHEBI:172940"/>
        <dbReference type="ChEBI" id="CHEBI:172941"/>
    </reaction>
    <physiologicalReaction direction="left-to-right" evidence="10">
        <dbReference type="Rhea" id="RHEA:67549"/>
    </physiologicalReaction>
</comment>
<name>A7RT19_NEMVE</name>
<proteinExistence type="inferred from homology"/>
<keyword evidence="14" id="KW-1185">Reference proteome</keyword>
<dbReference type="GO" id="GO:0015031">
    <property type="term" value="P:protein transport"/>
    <property type="evidence" value="ECO:0007669"/>
    <property type="project" value="UniProtKB-KW"/>
</dbReference>
<accession>A7RT19</accession>
<dbReference type="SUPFAM" id="SSF54001">
    <property type="entry name" value="Cysteine proteinases"/>
    <property type="match status" value="1"/>
</dbReference>
<dbReference type="OMA" id="DSFHCSW"/>
<evidence type="ECO:0000256" key="10">
    <source>
        <dbReference type="ARBA" id="ARBA00029362"/>
    </source>
</evidence>
<evidence type="ECO:0000256" key="4">
    <source>
        <dbReference type="ARBA" id="ARBA00022490"/>
    </source>
</evidence>
<organism evidence="13 14">
    <name type="scientific">Nematostella vectensis</name>
    <name type="common">Starlet sea anemone</name>
    <dbReference type="NCBI Taxonomy" id="45351"/>
    <lineage>
        <taxon>Eukaryota</taxon>
        <taxon>Metazoa</taxon>
        <taxon>Cnidaria</taxon>
        <taxon>Anthozoa</taxon>
        <taxon>Hexacorallia</taxon>
        <taxon>Actiniaria</taxon>
        <taxon>Edwardsiidae</taxon>
        <taxon>Nematostella</taxon>
    </lineage>
</organism>
<dbReference type="GO" id="GO:0000045">
    <property type="term" value="P:autophagosome assembly"/>
    <property type="evidence" value="ECO:0000318"/>
    <property type="project" value="GO_Central"/>
</dbReference>
<evidence type="ECO:0000259" key="12">
    <source>
        <dbReference type="Pfam" id="PF03416"/>
    </source>
</evidence>
<dbReference type="OrthoDB" id="2960936at2759"/>
<dbReference type="PhylomeDB" id="A7RT19"/>
<dbReference type="STRING" id="45351.A7RT19"/>
<dbReference type="InterPro" id="IPR038765">
    <property type="entry name" value="Papain-like_cys_pep_sf"/>
</dbReference>
<dbReference type="InParanoid" id="A7RT19"/>
<dbReference type="PANTHER" id="PTHR22624:SF52">
    <property type="entry name" value="CYSTEINE PROTEASE"/>
    <property type="match status" value="1"/>
</dbReference>
<dbReference type="GO" id="GO:0005737">
    <property type="term" value="C:cytoplasm"/>
    <property type="evidence" value="ECO:0000318"/>
    <property type="project" value="GO_Central"/>
</dbReference>
<feature type="domain" description="Peptidase C54 catalytic" evidence="12">
    <location>
        <begin position="52"/>
        <end position="332"/>
    </location>
</feature>
<dbReference type="Proteomes" id="UP000001593">
    <property type="component" value="Unassembled WGS sequence"/>
</dbReference>
<evidence type="ECO:0000256" key="3">
    <source>
        <dbReference type="ARBA" id="ARBA00022448"/>
    </source>
</evidence>
<evidence type="ECO:0000256" key="5">
    <source>
        <dbReference type="ARBA" id="ARBA00022670"/>
    </source>
</evidence>
<evidence type="ECO:0000256" key="6">
    <source>
        <dbReference type="ARBA" id="ARBA00022801"/>
    </source>
</evidence>
<dbReference type="HOGENOM" id="CLU_021259_3_0_1"/>
<evidence type="ECO:0000256" key="7">
    <source>
        <dbReference type="ARBA" id="ARBA00022807"/>
    </source>
</evidence>